<dbReference type="InterPro" id="IPR052030">
    <property type="entry name" value="Peptidase_M20/M20A_hydrolases"/>
</dbReference>
<dbReference type="SUPFAM" id="SSF53187">
    <property type="entry name" value="Zn-dependent exopeptidases"/>
    <property type="match status" value="1"/>
</dbReference>
<accession>A0ABU9VGA7</accession>
<dbReference type="InterPro" id="IPR011650">
    <property type="entry name" value="Peptidase_M20_dimer"/>
</dbReference>
<dbReference type="SUPFAM" id="SSF55031">
    <property type="entry name" value="Bacterial exopeptidase dimerisation domain"/>
    <property type="match status" value="1"/>
</dbReference>
<comment type="caution">
    <text evidence="2">The sequence shown here is derived from an EMBL/GenBank/DDBJ whole genome shotgun (WGS) entry which is preliminary data.</text>
</comment>
<dbReference type="RefSeq" id="WP_343129952.1">
    <property type="nucleotide sequence ID" value="NZ_JBCITK010000001.1"/>
</dbReference>
<dbReference type="NCBIfam" id="TIGR01891">
    <property type="entry name" value="amidohydrolases"/>
    <property type="match status" value="1"/>
</dbReference>
<evidence type="ECO:0000259" key="1">
    <source>
        <dbReference type="Pfam" id="PF07687"/>
    </source>
</evidence>
<dbReference type="PANTHER" id="PTHR30575">
    <property type="entry name" value="PEPTIDASE M20"/>
    <property type="match status" value="1"/>
</dbReference>
<dbReference type="EMBL" id="JBCITK010000001">
    <property type="protein sequence ID" value="MEN0642940.1"/>
    <property type="molecule type" value="Genomic_DNA"/>
</dbReference>
<organism evidence="2 3">
    <name type="scientific">Alkalicoccobacillus gibsonii</name>
    <dbReference type="NCBI Taxonomy" id="79881"/>
    <lineage>
        <taxon>Bacteria</taxon>
        <taxon>Bacillati</taxon>
        <taxon>Bacillota</taxon>
        <taxon>Bacilli</taxon>
        <taxon>Bacillales</taxon>
        <taxon>Bacillaceae</taxon>
        <taxon>Alkalicoccobacillus</taxon>
    </lineage>
</organism>
<dbReference type="PIRSF" id="PIRSF005962">
    <property type="entry name" value="Pept_M20D_amidohydro"/>
    <property type="match status" value="1"/>
</dbReference>
<dbReference type="PANTHER" id="PTHR30575:SF3">
    <property type="entry name" value="PEPTIDASE M20 DIMERISATION DOMAIN-CONTAINING PROTEIN"/>
    <property type="match status" value="1"/>
</dbReference>
<dbReference type="Pfam" id="PF07687">
    <property type="entry name" value="M20_dimer"/>
    <property type="match status" value="1"/>
</dbReference>
<reference evidence="2 3" key="1">
    <citation type="submission" date="2024-03" db="EMBL/GenBank/DDBJ databases">
        <title>Bacilli Hybrid Assemblies.</title>
        <authorList>
            <person name="Kovac J."/>
        </authorList>
    </citation>
    <scope>NUCLEOTIDE SEQUENCE [LARGE SCALE GENOMIC DNA]</scope>
    <source>
        <strain evidence="2 3">FSL R7-0666</strain>
    </source>
</reference>
<evidence type="ECO:0000313" key="2">
    <source>
        <dbReference type="EMBL" id="MEN0642940.1"/>
    </source>
</evidence>
<sequence length="439" mass="47863">MRHILHTWTGMIEPELKAWRRELHQHAEVGFCEYVTTYFVYQKLQTLDFTLHIGKDVLDTKSRFGVPTQETLEEHEKRALEQGVPEAFLNQIRSGHTGVVATLDTGRKGNHIVLRFDIDALPIEEANEHTHIPSKEGFRSHNKGMMHACGHDGHTAIGLGIARFLHQHKDQLNGRYTLLFQPAEEGSRGANAMVAKGWLKDANLFLSGHLGIKSLPIGTIVAQTTGILATSKLDVEINGKTAHAGMSPHEGKNALLAASSMALALHSIAPHGEGATRINVGSLQAGTGRNIVPGDATLQLETRGATTIENQYMKEEAIRRIQGAASMYGVEAEVKVVGEGVTAETDSYWSKQIPKALVQSTVVKDVLPELKLNGSEDVTYMMRATQQAGGKAAYLIYGTPLTAGHHHRLFDFDEQALAVAVNALAYLICAENGEGILKI</sequence>
<proteinExistence type="predicted"/>
<keyword evidence="3" id="KW-1185">Reference proteome</keyword>
<dbReference type="InterPro" id="IPR017439">
    <property type="entry name" value="Amidohydrolase"/>
</dbReference>
<dbReference type="Gene3D" id="3.40.630.10">
    <property type="entry name" value="Zn peptidases"/>
    <property type="match status" value="2"/>
</dbReference>
<dbReference type="Proteomes" id="UP001418796">
    <property type="component" value="Unassembled WGS sequence"/>
</dbReference>
<evidence type="ECO:0000313" key="3">
    <source>
        <dbReference type="Proteomes" id="UP001418796"/>
    </source>
</evidence>
<dbReference type="InterPro" id="IPR002933">
    <property type="entry name" value="Peptidase_M20"/>
</dbReference>
<gene>
    <name evidence="2" type="ORF">MKY91_07250</name>
</gene>
<dbReference type="Pfam" id="PF01546">
    <property type="entry name" value="Peptidase_M20"/>
    <property type="match status" value="1"/>
</dbReference>
<protein>
    <submittedName>
        <fullName evidence="2">Amidohydrolase</fullName>
    </submittedName>
</protein>
<name>A0ABU9VGA7_9BACI</name>
<feature type="domain" description="Peptidase M20 dimerisation" evidence="1">
    <location>
        <begin position="234"/>
        <end position="322"/>
    </location>
</feature>
<dbReference type="InterPro" id="IPR036264">
    <property type="entry name" value="Bact_exopeptidase_dim_dom"/>
</dbReference>